<sequence length="238" mass="28282">MKLSLILFFSLIYINGYTQRNNICGKVEYQEYYQQDEPLYYILQFSELESIYESLFKIKEEGTIETIGGIIQPEIKSIYYNNLKEKELIFQEGIAFREVMTIDTIKALNWKIETETKEIGKYLCNKATTKFRGVDYVVWYTKQIPVSFGPWKFRGLEGLILECYDIKNMYHIQANKITIEKNCTNVIKKINKKNAISWYEYIELKKNEDKDIANYYNSLYAYPFVFLKFIPSMINPSN</sequence>
<dbReference type="Proteomes" id="UP000320773">
    <property type="component" value="Unassembled WGS sequence"/>
</dbReference>
<protein>
    <submittedName>
        <fullName evidence="1">GLPGLI family protein</fullName>
    </submittedName>
</protein>
<proteinExistence type="predicted"/>
<gene>
    <name evidence="1" type="ORF">BC670_1152</name>
</gene>
<accession>A0A543G2L7</accession>
<comment type="caution">
    <text evidence="1">The sequence shown here is derived from an EMBL/GenBank/DDBJ whole genome shotgun (WGS) entry which is preliminary data.</text>
</comment>
<dbReference type="Pfam" id="PF22252">
    <property type="entry name" value="PNGase_F-II_N"/>
    <property type="match status" value="1"/>
</dbReference>
<name>A0A543G2L7_9FLAO</name>
<evidence type="ECO:0000313" key="1">
    <source>
        <dbReference type="EMBL" id="TQM40274.1"/>
    </source>
</evidence>
<dbReference type="EMBL" id="VFPJ01000001">
    <property type="protein sequence ID" value="TQM40274.1"/>
    <property type="molecule type" value="Genomic_DNA"/>
</dbReference>
<organism evidence="1 2">
    <name type="scientific">Flavobacterium branchiophilum</name>
    <dbReference type="NCBI Taxonomy" id="55197"/>
    <lineage>
        <taxon>Bacteria</taxon>
        <taxon>Pseudomonadati</taxon>
        <taxon>Bacteroidota</taxon>
        <taxon>Flavobacteriia</taxon>
        <taxon>Flavobacteriales</taxon>
        <taxon>Flavobacteriaceae</taxon>
        <taxon>Flavobacterium</taxon>
    </lineage>
</organism>
<reference evidence="1 2" key="1">
    <citation type="submission" date="2019-06" db="EMBL/GenBank/DDBJ databases">
        <title>Genomic Encyclopedia of Archaeal and Bacterial Type Strains, Phase II (KMG-II): from individual species to whole genera.</title>
        <authorList>
            <person name="Goeker M."/>
        </authorList>
    </citation>
    <scope>NUCLEOTIDE SEQUENCE [LARGE SCALE GENOMIC DNA]</scope>
    <source>
        <strain evidence="1 2">DSM 24789</strain>
    </source>
</reference>
<dbReference type="RefSeq" id="WP_089079941.1">
    <property type="nucleotide sequence ID" value="NZ_VFPJ01000001.1"/>
</dbReference>
<dbReference type="InterPro" id="IPR005901">
    <property type="entry name" value="GLPGLI"/>
</dbReference>
<dbReference type="AlphaFoldDB" id="A0A543G2L7"/>
<dbReference type="NCBIfam" id="TIGR01200">
    <property type="entry name" value="GLPGLI"/>
    <property type="match status" value="1"/>
</dbReference>
<evidence type="ECO:0000313" key="2">
    <source>
        <dbReference type="Proteomes" id="UP000320773"/>
    </source>
</evidence>